<keyword evidence="2" id="KW-0472">Membrane</keyword>
<evidence type="ECO:0000313" key="3">
    <source>
        <dbReference type="EMBL" id="KAB5588593.1"/>
    </source>
</evidence>
<keyword evidence="4" id="KW-1185">Reference proteome</keyword>
<sequence>MSKKVLLVQAQDKPRRLFRCRYSTLSRLGPLVVADQSHVVVDHLDPFASATMAETVYNITIADTSPMLKYFPFVGDDPTTGGWQSACPTYIKGANGIESWACDPDSAHITSSYRASLQFSFEGVGIYLFGNRTNGLGYDITLDNNKFPGNPRPDSGLLYSVVGLQQGPHSIALTVRQPVSSQNPGSVTFKAAVVSVGTGHSGANVVTKVLDNSDSRISYYPPGPAWATEDVDTQSVKPVEVSNSFHRCQWTNATATIGFQAGIGVSVFGMCSAPLNSSTYSASINSLRETLYDGSANLFSSNETVKQRAGNCLRYFKTGLNGEAYHNLVLRVKDMGYLAVDWVEIVSVTGGNTIGGGRRSPGASKVAILAGAVSGGIVLVLAILAIFICFRRRKAEPQDILTPISYGNPSQNQFISEPFVPPSHSLPAPVETTPYPIPAMPWPQPQSQAQGPTPMDHYSAGARSGPTHRASVTSSGAPLVSPGLSSNPSYSGSTGGPGWLDTTTYRSVSHNSTFGSGIVGVPGANPRGVTTISFYDGSGRQGSSNMAVEGVPSANASSSRAGYYDSGAETSTSAPPAPPVYDQSREMYMLSEIRKR</sequence>
<organism evidence="3 4">
    <name type="scientific">Ceratobasidium theobromae</name>
    <dbReference type="NCBI Taxonomy" id="1582974"/>
    <lineage>
        <taxon>Eukaryota</taxon>
        <taxon>Fungi</taxon>
        <taxon>Dikarya</taxon>
        <taxon>Basidiomycota</taxon>
        <taxon>Agaricomycotina</taxon>
        <taxon>Agaricomycetes</taxon>
        <taxon>Cantharellales</taxon>
        <taxon>Ceratobasidiaceae</taxon>
        <taxon>Ceratobasidium</taxon>
    </lineage>
</organism>
<dbReference type="EMBL" id="SSOP01000413">
    <property type="protein sequence ID" value="KAB5588593.1"/>
    <property type="molecule type" value="Genomic_DNA"/>
</dbReference>
<feature type="transmembrane region" description="Helical" evidence="2">
    <location>
        <begin position="366"/>
        <end position="390"/>
    </location>
</feature>
<name>A0A5N5QAR4_9AGAM</name>
<gene>
    <name evidence="3" type="ORF">CTheo_7967</name>
</gene>
<comment type="caution">
    <text evidence="3">The sequence shown here is derived from an EMBL/GenBank/DDBJ whole genome shotgun (WGS) entry which is preliminary data.</text>
</comment>
<evidence type="ECO:0000256" key="2">
    <source>
        <dbReference type="SAM" id="Phobius"/>
    </source>
</evidence>
<feature type="region of interest" description="Disordered" evidence="1">
    <location>
        <begin position="540"/>
        <end position="585"/>
    </location>
</feature>
<evidence type="ECO:0000313" key="4">
    <source>
        <dbReference type="Proteomes" id="UP000383932"/>
    </source>
</evidence>
<proteinExistence type="predicted"/>
<dbReference type="AlphaFoldDB" id="A0A5N5QAR4"/>
<dbReference type="OrthoDB" id="2576334at2759"/>
<dbReference type="Proteomes" id="UP000383932">
    <property type="component" value="Unassembled WGS sequence"/>
</dbReference>
<evidence type="ECO:0000256" key="1">
    <source>
        <dbReference type="SAM" id="MobiDB-lite"/>
    </source>
</evidence>
<accession>A0A5N5QAR4</accession>
<feature type="compositionally biased region" description="Polar residues" evidence="1">
    <location>
        <begin position="483"/>
        <end position="492"/>
    </location>
</feature>
<dbReference type="Gene3D" id="2.60.120.260">
    <property type="entry name" value="Galactose-binding domain-like"/>
    <property type="match status" value="1"/>
</dbReference>
<protein>
    <submittedName>
        <fullName evidence="3">Adenovirus e3 region domain containing protein</fullName>
    </submittedName>
</protein>
<keyword evidence="2" id="KW-1133">Transmembrane helix</keyword>
<keyword evidence="2" id="KW-0812">Transmembrane</keyword>
<reference evidence="3 4" key="1">
    <citation type="journal article" date="2019" name="Fungal Biol. Biotechnol.">
        <title>Draft genome sequence of fastidious pathogen Ceratobasidium theobromae, which causes vascular-streak dieback in Theobroma cacao.</title>
        <authorList>
            <person name="Ali S.S."/>
            <person name="Asman A."/>
            <person name="Shao J."/>
            <person name="Firmansyah A.P."/>
            <person name="Susilo A.W."/>
            <person name="Rosmana A."/>
            <person name="McMahon P."/>
            <person name="Junaid M."/>
            <person name="Guest D."/>
            <person name="Kheng T.Y."/>
            <person name="Meinhardt L.W."/>
            <person name="Bailey B.A."/>
        </authorList>
    </citation>
    <scope>NUCLEOTIDE SEQUENCE [LARGE SCALE GENOMIC DNA]</scope>
    <source>
        <strain evidence="3 4">CT2</strain>
    </source>
</reference>
<feature type="region of interest" description="Disordered" evidence="1">
    <location>
        <begin position="438"/>
        <end position="497"/>
    </location>
</feature>